<evidence type="ECO:0000313" key="5">
    <source>
        <dbReference type="Proteomes" id="UP000197068"/>
    </source>
</evidence>
<evidence type="ECO:0000259" key="3">
    <source>
        <dbReference type="PROSITE" id="PS50268"/>
    </source>
</evidence>
<proteinExistence type="predicted"/>
<evidence type="ECO:0000256" key="2">
    <source>
        <dbReference type="SAM" id="SignalP"/>
    </source>
</evidence>
<dbReference type="InterPro" id="IPR015919">
    <property type="entry name" value="Cadherin-like_sf"/>
</dbReference>
<gene>
    <name evidence="4" type="ORF">MTCD1_01537</name>
</gene>
<dbReference type="InterPro" id="IPR002126">
    <property type="entry name" value="Cadherin-like_dom"/>
</dbReference>
<dbReference type="Pfam" id="PF16148">
    <property type="entry name" value="DUF4856"/>
    <property type="match status" value="1"/>
</dbReference>
<reference evidence="4 5" key="1">
    <citation type="submission" date="2017-06" db="EMBL/GenBank/DDBJ databases">
        <title>Whole Genome Sequences of Colwellia marinimaniae MTCD1.</title>
        <authorList>
            <person name="Kusumoto H."/>
            <person name="Inoue M."/>
            <person name="Tanikawa K."/>
            <person name="Maeji H."/>
            <person name="Cameron J.H."/>
            <person name="Bartlett D.H."/>
        </authorList>
    </citation>
    <scope>NUCLEOTIDE SEQUENCE [LARGE SCALE GENOMIC DNA]</scope>
    <source>
        <strain evidence="4 5">MTCD1</strain>
    </source>
</reference>
<protein>
    <recommendedName>
        <fullName evidence="3">Cadherin domain-containing protein</fullName>
    </recommendedName>
</protein>
<feature type="signal peptide" evidence="2">
    <location>
        <begin position="1"/>
        <end position="23"/>
    </location>
</feature>
<feature type="region of interest" description="Disordered" evidence="1">
    <location>
        <begin position="391"/>
        <end position="413"/>
    </location>
</feature>
<dbReference type="CDD" id="cd11304">
    <property type="entry name" value="Cadherin_repeat"/>
    <property type="match status" value="1"/>
</dbReference>
<evidence type="ECO:0000313" key="4">
    <source>
        <dbReference type="EMBL" id="GAW95931.1"/>
    </source>
</evidence>
<feature type="chain" id="PRO_5046500631" description="Cadherin domain-containing protein" evidence="2">
    <location>
        <begin position="24"/>
        <end position="589"/>
    </location>
</feature>
<organism evidence="4 5">
    <name type="scientific">Colwellia marinimaniae</name>
    <dbReference type="NCBI Taxonomy" id="1513592"/>
    <lineage>
        <taxon>Bacteria</taxon>
        <taxon>Pseudomonadati</taxon>
        <taxon>Pseudomonadota</taxon>
        <taxon>Gammaproteobacteria</taxon>
        <taxon>Alteromonadales</taxon>
        <taxon>Colwelliaceae</taxon>
        <taxon>Colwellia</taxon>
    </lineage>
</organism>
<dbReference type="Gene3D" id="2.60.40.60">
    <property type="entry name" value="Cadherins"/>
    <property type="match status" value="1"/>
</dbReference>
<dbReference type="PROSITE" id="PS50268">
    <property type="entry name" value="CADHERIN_2"/>
    <property type="match status" value="1"/>
</dbReference>
<dbReference type="RefSeq" id="WP_057181882.1">
    <property type="nucleotide sequence ID" value="NZ_BDQM01000009.1"/>
</dbReference>
<dbReference type="SUPFAM" id="SSF49313">
    <property type="entry name" value="Cadherin-like"/>
    <property type="match status" value="1"/>
</dbReference>
<dbReference type="Proteomes" id="UP000197068">
    <property type="component" value="Unassembled WGS sequence"/>
</dbReference>
<keyword evidence="5" id="KW-1185">Reference proteome</keyword>
<sequence>MKFQRKALAIAVMVATSALSACSSDDIEEIINLAPTEIKLEASFALHDGEVGIVVDENEVGADIATLKTIDLDIDELFSYVTDNEYFVIKGAKLKLADGYALDYEKEKEVTFNITVTDKDSNEYTQEVTINVRDLFEHVPNYYDFSSELVKDDKYKKSSVSYGGQLARHALIAELKHYIGKGGLQADLDNGDLPSKEAVIAKLNTYFDGKSEDWIDGVFPITFIDAKQKTFSDISSGHKTLKGKVAGNDNWGQSKDWNDGDFAGWGTKGTITPTGLIESFFEQLADNAMENLGGERYAPGTDTKIAVYVNYDGTDLNQLIQKFLLMSVTYAQGTDDYLNENKGLKADNITGDKDGDKNYTSLEHQFDEGFGYFGAARDYLAYNDNEIAGKVSSDEDGRSDWNGQHDTNGDGKIDLMSEKNFGNSINAAKRDRGSKDNAAATDYTKQAMDAFLSGRKLINDNAGTALTEAQMTELLGYRDSAVDAWERAIAATVVHYINDLHADLAKVGTTEFDFATTAKHFSELKGFALGLQFNPYSPITDEQFEAMHILFKDAPVLTGDVVAYQAGLIKARDILQTALSFDAENVANW</sequence>
<accession>A0ABQ0MUA1</accession>
<evidence type="ECO:0000256" key="1">
    <source>
        <dbReference type="SAM" id="MobiDB-lite"/>
    </source>
</evidence>
<comment type="caution">
    <text evidence="4">The sequence shown here is derived from an EMBL/GenBank/DDBJ whole genome shotgun (WGS) entry which is preliminary data.</text>
</comment>
<dbReference type="EMBL" id="BDQM01000009">
    <property type="protein sequence ID" value="GAW95931.1"/>
    <property type="molecule type" value="Genomic_DNA"/>
</dbReference>
<name>A0ABQ0MUA1_9GAMM</name>
<feature type="domain" description="Cadherin" evidence="3">
    <location>
        <begin position="54"/>
        <end position="142"/>
    </location>
</feature>
<dbReference type="PROSITE" id="PS51257">
    <property type="entry name" value="PROKAR_LIPOPROTEIN"/>
    <property type="match status" value="1"/>
</dbReference>
<dbReference type="InterPro" id="IPR032331">
    <property type="entry name" value="DUF4856"/>
</dbReference>
<keyword evidence="2" id="KW-0732">Signal</keyword>